<dbReference type="PANTHER" id="PTHR30572">
    <property type="entry name" value="MEMBRANE COMPONENT OF TRANSPORTER-RELATED"/>
    <property type="match status" value="1"/>
</dbReference>
<dbReference type="Pfam" id="PF02687">
    <property type="entry name" value="FtsX"/>
    <property type="match status" value="2"/>
</dbReference>
<evidence type="ECO:0000256" key="3">
    <source>
        <dbReference type="ARBA" id="ARBA00022692"/>
    </source>
</evidence>
<feature type="transmembrane region" description="Helical" evidence="6">
    <location>
        <begin position="714"/>
        <end position="737"/>
    </location>
</feature>
<feature type="transmembrane region" description="Helical" evidence="6">
    <location>
        <begin position="356"/>
        <end position="380"/>
    </location>
</feature>
<evidence type="ECO:0000256" key="4">
    <source>
        <dbReference type="ARBA" id="ARBA00022989"/>
    </source>
</evidence>
<feature type="transmembrane region" description="Helical" evidence="6">
    <location>
        <begin position="400"/>
        <end position="423"/>
    </location>
</feature>
<keyword evidence="5 6" id="KW-0472">Membrane</keyword>
<evidence type="ECO:0000259" key="8">
    <source>
        <dbReference type="Pfam" id="PF12704"/>
    </source>
</evidence>
<organism evidence="9 10">
    <name type="scientific">Thalassotalea nanhaiensis</name>
    <dbReference type="NCBI Taxonomy" id="3065648"/>
    <lineage>
        <taxon>Bacteria</taxon>
        <taxon>Pseudomonadati</taxon>
        <taxon>Pseudomonadota</taxon>
        <taxon>Gammaproteobacteria</taxon>
        <taxon>Alteromonadales</taxon>
        <taxon>Colwelliaceae</taxon>
        <taxon>Thalassotalea</taxon>
    </lineage>
</organism>
<dbReference type="PANTHER" id="PTHR30572:SF18">
    <property type="entry name" value="ABC-TYPE MACROLIDE FAMILY EXPORT SYSTEM PERMEASE COMPONENT 2"/>
    <property type="match status" value="1"/>
</dbReference>
<reference evidence="10" key="1">
    <citation type="submission" date="2023-09" db="EMBL/GenBank/DDBJ databases">
        <authorList>
            <person name="Li S."/>
            <person name="Li X."/>
            <person name="Zhang C."/>
            <person name="Zhao Z."/>
        </authorList>
    </citation>
    <scope>NUCLEOTIDE SEQUENCE [LARGE SCALE GENOMIC DNA]</scope>
    <source>
        <strain evidence="10">SQ345</strain>
    </source>
</reference>
<feature type="transmembrane region" description="Helical" evidence="6">
    <location>
        <begin position="305"/>
        <end position="327"/>
    </location>
</feature>
<feature type="domain" description="ABC3 transporter permease C-terminal" evidence="7">
    <location>
        <begin position="717"/>
        <end position="832"/>
    </location>
</feature>
<keyword evidence="4 6" id="KW-1133">Transmembrane helix</keyword>
<dbReference type="RefSeq" id="WP_348386654.1">
    <property type="nucleotide sequence ID" value="NZ_CP134146.1"/>
</dbReference>
<feature type="domain" description="MacB-like periplasmic core" evidence="8">
    <location>
        <begin position="20"/>
        <end position="243"/>
    </location>
</feature>
<comment type="subcellular location">
    <subcellularLocation>
        <location evidence="1">Cell membrane</location>
        <topology evidence="1">Multi-pass membrane protein</topology>
    </subcellularLocation>
</comment>
<feature type="domain" description="MacB-like periplasmic core" evidence="8">
    <location>
        <begin position="460"/>
        <end position="654"/>
    </location>
</feature>
<dbReference type="Proteomes" id="UP001248581">
    <property type="component" value="Chromosome"/>
</dbReference>
<gene>
    <name evidence="9" type="ORF">RI845_13330</name>
</gene>
<evidence type="ECO:0000256" key="5">
    <source>
        <dbReference type="ARBA" id="ARBA00023136"/>
    </source>
</evidence>
<feature type="transmembrane region" description="Helical" evidence="6">
    <location>
        <begin position="800"/>
        <end position="820"/>
    </location>
</feature>
<evidence type="ECO:0000256" key="2">
    <source>
        <dbReference type="ARBA" id="ARBA00022475"/>
    </source>
</evidence>
<feature type="transmembrane region" description="Helical" evidence="6">
    <location>
        <begin position="21"/>
        <end position="41"/>
    </location>
</feature>
<name>A0ABY9TFK8_9GAMM</name>
<dbReference type="Pfam" id="PF12704">
    <property type="entry name" value="MacB_PCD"/>
    <property type="match status" value="2"/>
</dbReference>
<feature type="transmembrane region" description="Helical" evidence="6">
    <location>
        <begin position="758"/>
        <end position="780"/>
    </location>
</feature>
<accession>A0ABY9TFK8</accession>
<dbReference type="InterPro" id="IPR050250">
    <property type="entry name" value="Macrolide_Exporter_MacB"/>
</dbReference>
<evidence type="ECO:0000256" key="6">
    <source>
        <dbReference type="SAM" id="Phobius"/>
    </source>
</evidence>
<proteinExistence type="predicted"/>
<evidence type="ECO:0000313" key="10">
    <source>
        <dbReference type="Proteomes" id="UP001248581"/>
    </source>
</evidence>
<protein>
    <submittedName>
        <fullName evidence="9">ABC transporter permease</fullName>
    </submittedName>
</protein>
<keyword evidence="10" id="KW-1185">Reference proteome</keyword>
<keyword evidence="3 6" id="KW-0812">Transmembrane</keyword>
<evidence type="ECO:0000256" key="1">
    <source>
        <dbReference type="ARBA" id="ARBA00004651"/>
    </source>
</evidence>
<feature type="transmembrane region" description="Helical" evidence="6">
    <location>
        <begin position="444"/>
        <end position="469"/>
    </location>
</feature>
<dbReference type="PROSITE" id="PS51257">
    <property type="entry name" value="PROKAR_LIPOPROTEIN"/>
    <property type="match status" value="1"/>
</dbReference>
<keyword evidence="2" id="KW-1003">Cell membrane</keyword>
<dbReference type="EMBL" id="CP134146">
    <property type="protein sequence ID" value="WNC67495.1"/>
    <property type="molecule type" value="Genomic_DNA"/>
</dbReference>
<dbReference type="InterPro" id="IPR003838">
    <property type="entry name" value="ABC3_permease_C"/>
</dbReference>
<feature type="domain" description="ABC3 transporter permease C-terminal" evidence="7">
    <location>
        <begin position="310"/>
        <end position="426"/>
    </location>
</feature>
<evidence type="ECO:0000313" key="9">
    <source>
        <dbReference type="EMBL" id="WNC67495.1"/>
    </source>
</evidence>
<evidence type="ECO:0000259" key="7">
    <source>
        <dbReference type="Pfam" id="PF02687"/>
    </source>
</evidence>
<sequence>MFRNYLITAWRNIIKNGMFSFINIFGLAIGLMSCILIMLFVREETGYDQWIKDSDRLVRLHTAYLMPDRPPFLTVNSAGKMMEALRDYAKGEIEDGVRVLNFGTTVRQNNDAFSERINLVDGSFFDIFDLPFEHGSKVSSFKKPYDLVITEELAIKYFGKTDVIGETMTICCVADDPTTLPITGVLKELPGATHLDLNMIVYLQPSLFADQPNILDTWNSVNVMTYFKMHQGVSVAQLQERIEYWINNESPFVQMFKENMGELPTDTKLTDMVKHRVMAVPDLHLQAREHAGSMGDVTPMGDLRMIYTFMIVAGLILLIACINFMNLATARASQRAKEVAMRKVMGASRRQVATQFLGEAIALVLISLLFALVAVEAALPLYNSALGRELELRLFEDADLILSLVGTSLLVGLGAGIYPSLYLSRYLPGHILKSSKGAESTSSSTLRTALVVFQFATSIALIISTAVVYGQTVYANSMDVGYETQNKLILNIRSADNLESLKQELLNLPEISSVVFSSESPTQDNENNNGFKLLGQEQEGSKSQGELLNYHNMGYGFFEAYDIKPVAGRLFDQAHATDEIKPIAEDENRIGNANVILNETAVKKFGFTSPQQAIGKTLETDVFRAGKYHLTIIGVIPDVYFRSIKFGVRASAYMLNPERFRMASLSFNTNDVSSLLPKIETIWKANVPMQPINLQFLSEMMKAQYAQEMAQAKLFSAFSILAILVACLGLYGLAAFTAERRTKEIGIRKIMGARVRDIVSLLIWQFSKPVIIAMLFAWPLSVYLMLQWLEAFPYRINTYWLLPICLIAGGSALLIAWLTVGGNAAKVARSNPVNALRYE</sequence>
<dbReference type="InterPro" id="IPR025857">
    <property type="entry name" value="MacB_PCD"/>
</dbReference>